<evidence type="ECO:0000256" key="2">
    <source>
        <dbReference type="ARBA" id="ARBA00008114"/>
    </source>
</evidence>
<feature type="transmembrane region" description="Helical" evidence="7">
    <location>
        <begin position="151"/>
        <end position="171"/>
    </location>
</feature>
<feature type="transmembrane region" description="Helical" evidence="7">
    <location>
        <begin position="12"/>
        <end position="30"/>
    </location>
</feature>
<gene>
    <name evidence="9" type="ORF">D9R14_14970</name>
</gene>
<dbReference type="Gene3D" id="1.20.1510.10">
    <property type="entry name" value="Cation efflux protein transmembrane domain"/>
    <property type="match status" value="1"/>
</dbReference>
<proteinExistence type="inferred from homology"/>
<reference evidence="9 10" key="1">
    <citation type="submission" date="2018-10" db="EMBL/GenBank/DDBJ databases">
        <title>Xanthobacter tagetidis genome sequencing and assembly.</title>
        <authorList>
            <person name="Maclea K.S."/>
            <person name="Goen A.E."/>
            <person name="Fatima S.A."/>
        </authorList>
    </citation>
    <scope>NUCLEOTIDE SEQUENCE [LARGE SCALE GENOMIC DNA]</scope>
    <source>
        <strain evidence="9 10">ATCC 700314</strain>
    </source>
</reference>
<keyword evidence="6 7" id="KW-0472">Membrane</keyword>
<dbReference type="AlphaFoldDB" id="A0A3L7A924"/>
<sequence>MTSLEEKERITRQGFFASFALLVPMAYAVLASNSSAVLADGLNLAMDTGAMYLSWHVIRRLKQGRTETYNYGFDKYENLLALCFALANLVFVVFVLAKVIDGLSRPEPLEGTAAAIILNIVAIGMFSALWLRVRRLGPAGQSPVMDAQRRYYQMSIADSLALVIPLSVAAWFKDAAWALYIDPVTAIGLCIFFLYQIWAMASGSVFDLVDRALEEQLQLALMRVLAARFDDYEAFHGVRTRRAGGVHFVEVLLGYDPALSMGVVQQRINVMKADLEAAIPNAVVLVCPTEEAAGTPAAGRAPLAPAGV</sequence>
<evidence type="ECO:0000256" key="4">
    <source>
        <dbReference type="ARBA" id="ARBA00022692"/>
    </source>
</evidence>
<feature type="transmembrane region" description="Helical" evidence="7">
    <location>
        <begin position="177"/>
        <end position="198"/>
    </location>
</feature>
<dbReference type="NCBIfam" id="TIGR01297">
    <property type="entry name" value="CDF"/>
    <property type="match status" value="1"/>
</dbReference>
<dbReference type="GO" id="GO:0005886">
    <property type="term" value="C:plasma membrane"/>
    <property type="evidence" value="ECO:0007669"/>
    <property type="project" value="TreeGrafter"/>
</dbReference>
<evidence type="ECO:0000256" key="6">
    <source>
        <dbReference type="ARBA" id="ARBA00023136"/>
    </source>
</evidence>
<dbReference type="InterPro" id="IPR058533">
    <property type="entry name" value="Cation_efflux_TM"/>
</dbReference>
<dbReference type="PANTHER" id="PTHR43840:SF15">
    <property type="entry name" value="MITOCHONDRIAL METAL TRANSPORTER 1-RELATED"/>
    <property type="match status" value="1"/>
</dbReference>
<dbReference type="InterPro" id="IPR027469">
    <property type="entry name" value="Cation_efflux_TMD_sf"/>
</dbReference>
<feature type="transmembrane region" description="Helical" evidence="7">
    <location>
        <begin position="79"/>
        <end position="100"/>
    </location>
</feature>
<evidence type="ECO:0000313" key="10">
    <source>
        <dbReference type="Proteomes" id="UP000269692"/>
    </source>
</evidence>
<dbReference type="InterPro" id="IPR002524">
    <property type="entry name" value="Cation_efflux"/>
</dbReference>
<dbReference type="Proteomes" id="UP000269692">
    <property type="component" value="Unassembled WGS sequence"/>
</dbReference>
<dbReference type="OrthoDB" id="7257823at2"/>
<evidence type="ECO:0000256" key="3">
    <source>
        <dbReference type="ARBA" id="ARBA00022448"/>
    </source>
</evidence>
<evidence type="ECO:0000256" key="1">
    <source>
        <dbReference type="ARBA" id="ARBA00004141"/>
    </source>
</evidence>
<dbReference type="GO" id="GO:0015093">
    <property type="term" value="F:ferrous iron transmembrane transporter activity"/>
    <property type="evidence" value="ECO:0007669"/>
    <property type="project" value="TreeGrafter"/>
</dbReference>
<dbReference type="InterPro" id="IPR036837">
    <property type="entry name" value="Cation_efflux_CTD_sf"/>
</dbReference>
<keyword evidence="5 7" id="KW-1133">Transmembrane helix</keyword>
<feature type="transmembrane region" description="Helical" evidence="7">
    <location>
        <begin position="36"/>
        <end position="58"/>
    </location>
</feature>
<organism evidence="9 10">
    <name type="scientific">Xanthobacter tagetidis</name>
    <dbReference type="NCBI Taxonomy" id="60216"/>
    <lineage>
        <taxon>Bacteria</taxon>
        <taxon>Pseudomonadati</taxon>
        <taxon>Pseudomonadota</taxon>
        <taxon>Alphaproteobacteria</taxon>
        <taxon>Hyphomicrobiales</taxon>
        <taxon>Xanthobacteraceae</taxon>
        <taxon>Xanthobacter</taxon>
    </lineage>
</organism>
<dbReference type="SUPFAM" id="SSF161111">
    <property type="entry name" value="Cation efflux protein transmembrane domain-like"/>
    <property type="match status" value="1"/>
</dbReference>
<dbReference type="InterPro" id="IPR050291">
    <property type="entry name" value="CDF_Transporter"/>
</dbReference>
<dbReference type="EMBL" id="RCTF01000012">
    <property type="protein sequence ID" value="RLP76687.1"/>
    <property type="molecule type" value="Genomic_DNA"/>
</dbReference>
<dbReference type="SUPFAM" id="SSF160240">
    <property type="entry name" value="Cation efflux protein cytoplasmic domain-like"/>
    <property type="match status" value="1"/>
</dbReference>
<evidence type="ECO:0000256" key="5">
    <source>
        <dbReference type="ARBA" id="ARBA00022989"/>
    </source>
</evidence>
<evidence type="ECO:0000259" key="8">
    <source>
        <dbReference type="Pfam" id="PF01545"/>
    </source>
</evidence>
<dbReference type="RefSeq" id="WP_121624141.1">
    <property type="nucleotide sequence ID" value="NZ_JACIIW010000007.1"/>
</dbReference>
<dbReference type="Pfam" id="PF01545">
    <property type="entry name" value="Cation_efflux"/>
    <property type="match status" value="1"/>
</dbReference>
<dbReference type="GO" id="GO:0015086">
    <property type="term" value="F:cadmium ion transmembrane transporter activity"/>
    <property type="evidence" value="ECO:0007669"/>
    <property type="project" value="TreeGrafter"/>
</dbReference>
<keyword evidence="3" id="KW-0813">Transport</keyword>
<comment type="similarity">
    <text evidence="2">Belongs to the cation diffusion facilitator (CDF) transporter (TC 2.A.4) family.</text>
</comment>
<name>A0A3L7A924_9HYPH</name>
<protein>
    <submittedName>
        <fullName evidence="9">Cation diffusion facilitator family transporter</fullName>
    </submittedName>
</protein>
<feature type="transmembrane region" description="Helical" evidence="7">
    <location>
        <begin position="112"/>
        <end position="131"/>
    </location>
</feature>
<evidence type="ECO:0000256" key="7">
    <source>
        <dbReference type="SAM" id="Phobius"/>
    </source>
</evidence>
<comment type="subcellular location">
    <subcellularLocation>
        <location evidence="1">Membrane</location>
        <topology evidence="1">Multi-pass membrane protein</topology>
    </subcellularLocation>
</comment>
<evidence type="ECO:0000313" key="9">
    <source>
        <dbReference type="EMBL" id="RLP76687.1"/>
    </source>
</evidence>
<feature type="domain" description="Cation efflux protein transmembrane" evidence="8">
    <location>
        <begin position="15"/>
        <end position="209"/>
    </location>
</feature>
<dbReference type="GO" id="GO:0006882">
    <property type="term" value="P:intracellular zinc ion homeostasis"/>
    <property type="evidence" value="ECO:0007669"/>
    <property type="project" value="TreeGrafter"/>
</dbReference>
<keyword evidence="10" id="KW-1185">Reference proteome</keyword>
<accession>A0A3L7A924</accession>
<comment type="caution">
    <text evidence="9">The sequence shown here is derived from an EMBL/GenBank/DDBJ whole genome shotgun (WGS) entry which is preliminary data.</text>
</comment>
<dbReference type="GO" id="GO:0015341">
    <property type="term" value="F:zinc efflux antiporter activity"/>
    <property type="evidence" value="ECO:0007669"/>
    <property type="project" value="TreeGrafter"/>
</dbReference>
<dbReference type="PANTHER" id="PTHR43840">
    <property type="entry name" value="MITOCHONDRIAL METAL TRANSPORTER 1-RELATED"/>
    <property type="match status" value="1"/>
</dbReference>
<dbReference type="Gene3D" id="3.30.70.1350">
    <property type="entry name" value="Cation efflux protein, cytoplasmic domain"/>
    <property type="match status" value="1"/>
</dbReference>
<keyword evidence="4 7" id="KW-0812">Transmembrane</keyword>